<evidence type="ECO:0000313" key="7">
    <source>
        <dbReference type="Proteomes" id="UP001164746"/>
    </source>
</evidence>
<evidence type="ECO:0000313" key="6">
    <source>
        <dbReference type="EMBL" id="WAR17638.1"/>
    </source>
</evidence>
<feature type="transmembrane region" description="Helical" evidence="5">
    <location>
        <begin position="98"/>
        <end position="124"/>
    </location>
</feature>
<feature type="transmembrane region" description="Helical" evidence="5">
    <location>
        <begin position="232"/>
        <end position="255"/>
    </location>
</feature>
<reference evidence="6" key="1">
    <citation type="submission" date="2022-11" db="EMBL/GenBank/DDBJ databases">
        <title>Centuries of genome instability and evolution in soft-shell clam transmissible cancer (bioRxiv).</title>
        <authorList>
            <person name="Hart S.F.M."/>
            <person name="Yonemitsu M.A."/>
            <person name="Giersch R.M."/>
            <person name="Beal B.F."/>
            <person name="Arriagada G."/>
            <person name="Davis B.W."/>
            <person name="Ostrander E.A."/>
            <person name="Goff S.P."/>
            <person name="Metzger M.J."/>
        </authorList>
    </citation>
    <scope>NUCLEOTIDE SEQUENCE</scope>
    <source>
        <strain evidence="6">MELC-2E11</strain>
        <tissue evidence="6">Siphon/mantle</tissue>
    </source>
</reference>
<gene>
    <name evidence="6" type="ORF">MAR_032232</name>
</gene>
<keyword evidence="2 5" id="KW-0812">Transmembrane</keyword>
<accession>A0ABY7F637</accession>
<evidence type="ECO:0000256" key="3">
    <source>
        <dbReference type="ARBA" id="ARBA00022989"/>
    </source>
</evidence>
<sequence length="260" mass="28835">MCCQSKNASCCAITSFVLAVCAYILHMFGFYTVGWATADFPPGATNQLSVAWYFGLWDECYAAGAVFRCRKQGCEPDGYPVWFPYTDVTMCRYKDTSIFSMISFGLAIVGLLLDMFGFYTVGWATRQYRNIPPNDILIKESYGIWKMCLSTFFIHRCEDAPDSGWLKATQAFETLGFIAAVAALILIVLYVFVPATSGKRIVFILSMVACFIAAGCILLGIIIYGTKMDYNLSWSFALCCIAGIIFAVAGLLLAIDFCKR</sequence>
<feature type="transmembrane region" description="Helical" evidence="5">
    <location>
        <begin position="202"/>
        <end position="226"/>
    </location>
</feature>
<dbReference type="Gene3D" id="1.20.140.150">
    <property type="match status" value="2"/>
</dbReference>
<keyword evidence="4 5" id="KW-0472">Membrane</keyword>
<dbReference type="InterPro" id="IPR050579">
    <property type="entry name" value="PMP-22/EMP/MP20-like"/>
</dbReference>
<proteinExistence type="predicted"/>
<evidence type="ECO:0000256" key="4">
    <source>
        <dbReference type="ARBA" id="ARBA00023136"/>
    </source>
</evidence>
<dbReference type="PANTHER" id="PTHR10671:SF108">
    <property type="entry name" value="CLAUDIN FAMILY PROTEIN-RELATED"/>
    <property type="match status" value="1"/>
</dbReference>
<evidence type="ECO:0000256" key="1">
    <source>
        <dbReference type="ARBA" id="ARBA00004141"/>
    </source>
</evidence>
<keyword evidence="3 5" id="KW-1133">Transmembrane helix</keyword>
<keyword evidence="7" id="KW-1185">Reference proteome</keyword>
<name>A0ABY7F637_MYAAR</name>
<dbReference type="Proteomes" id="UP001164746">
    <property type="component" value="Chromosome 10"/>
</dbReference>
<dbReference type="EMBL" id="CP111021">
    <property type="protein sequence ID" value="WAR17638.1"/>
    <property type="molecule type" value="Genomic_DNA"/>
</dbReference>
<feature type="transmembrane region" description="Helical" evidence="5">
    <location>
        <begin position="174"/>
        <end position="193"/>
    </location>
</feature>
<evidence type="ECO:0000256" key="5">
    <source>
        <dbReference type="SAM" id="Phobius"/>
    </source>
</evidence>
<evidence type="ECO:0000256" key="2">
    <source>
        <dbReference type="ARBA" id="ARBA00022692"/>
    </source>
</evidence>
<organism evidence="6 7">
    <name type="scientific">Mya arenaria</name>
    <name type="common">Soft-shell clam</name>
    <dbReference type="NCBI Taxonomy" id="6604"/>
    <lineage>
        <taxon>Eukaryota</taxon>
        <taxon>Metazoa</taxon>
        <taxon>Spiralia</taxon>
        <taxon>Lophotrochozoa</taxon>
        <taxon>Mollusca</taxon>
        <taxon>Bivalvia</taxon>
        <taxon>Autobranchia</taxon>
        <taxon>Heteroconchia</taxon>
        <taxon>Euheterodonta</taxon>
        <taxon>Imparidentia</taxon>
        <taxon>Neoheterodontei</taxon>
        <taxon>Myida</taxon>
        <taxon>Myoidea</taxon>
        <taxon>Myidae</taxon>
        <taxon>Mya</taxon>
    </lineage>
</organism>
<feature type="transmembrane region" description="Helical" evidence="5">
    <location>
        <begin position="12"/>
        <end position="33"/>
    </location>
</feature>
<protein>
    <submittedName>
        <fullName evidence="6">Uncharacterized protein</fullName>
    </submittedName>
</protein>
<comment type="subcellular location">
    <subcellularLocation>
        <location evidence="1">Membrane</location>
        <topology evidence="1">Multi-pass membrane protein</topology>
    </subcellularLocation>
</comment>
<dbReference type="PANTHER" id="PTHR10671">
    <property type="entry name" value="EPITHELIAL MEMBRANE PROTEIN-RELATED"/>
    <property type="match status" value="1"/>
</dbReference>